<name>A0A1F5CQM8_9BACT</name>
<dbReference type="EMBL" id="MEYW01000007">
    <property type="protein sequence ID" value="OGD45165.1"/>
    <property type="molecule type" value="Genomic_DNA"/>
</dbReference>
<proteinExistence type="predicted"/>
<evidence type="ECO:0000313" key="2">
    <source>
        <dbReference type="Proteomes" id="UP000178296"/>
    </source>
</evidence>
<sequence>MKQGERMKNFKDAVKVIGFILIISIFVFAGKAIAADANEPGPSFDGWTQSGTLEGWHAQAITVHFYTDQSQELLTMGMMGEYSPTGEIVMKGWDMTAEGGTVNIENARVSIKLEDGTWVVGQKGSVYHVEEVTRDDGSVWVWYYVSTEDGQEVGRSFPK</sequence>
<protein>
    <submittedName>
        <fullName evidence="1">Uncharacterized protein</fullName>
    </submittedName>
</protein>
<evidence type="ECO:0000313" key="1">
    <source>
        <dbReference type="EMBL" id="OGD45165.1"/>
    </source>
</evidence>
<reference evidence="1 2" key="1">
    <citation type="journal article" date="2016" name="Nat. Commun.">
        <title>Thousands of microbial genomes shed light on interconnected biogeochemical processes in an aquifer system.</title>
        <authorList>
            <person name="Anantharaman K."/>
            <person name="Brown C.T."/>
            <person name="Hug L.A."/>
            <person name="Sharon I."/>
            <person name="Castelle C.J."/>
            <person name="Probst A.J."/>
            <person name="Thomas B.C."/>
            <person name="Singh A."/>
            <person name="Wilkins M.J."/>
            <person name="Karaoz U."/>
            <person name="Brodie E.L."/>
            <person name="Williams K.H."/>
            <person name="Hubbard S.S."/>
            <person name="Banfield J.F."/>
        </authorList>
    </citation>
    <scope>NUCLEOTIDE SEQUENCE [LARGE SCALE GENOMIC DNA]</scope>
</reference>
<dbReference type="AlphaFoldDB" id="A0A1F5CQM8"/>
<dbReference type="Proteomes" id="UP000178296">
    <property type="component" value="Unassembled WGS sequence"/>
</dbReference>
<gene>
    <name evidence="1" type="ORF">A3J02_01145</name>
</gene>
<organism evidence="1 2">
    <name type="scientific">Candidatus Azambacteria bacterium RIFCSPLOWO2_02_FULL_46_11</name>
    <dbReference type="NCBI Taxonomy" id="1797300"/>
    <lineage>
        <taxon>Bacteria</taxon>
        <taxon>Candidatus Azamiibacteriota</taxon>
    </lineage>
</organism>
<comment type="caution">
    <text evidence="1">The sequence shown here is derived from an EMBL/GenBank/DDBJ whole genome shotgun (WGS) entry which is preliminary data.</text>
</comment>
<accession>A0A1F5CQM8</accession>